<dbReference type="AlphaFoldDB" id="X0T633"/>
<gene>
    <name evidence="1" type="ORF">S01H1_14400</name>
</gene>
<organism evidence="1">
    <name type="scientific">marine sediment metagenome</name>
    <dbReference type="NCBI Taxonomy" id="412755"/>
    <lineage>
        <taxon>unclassified sequences</taxon>
        <taxon>metagenomes</taxon>
        <taxon>ecological metagenomes</taxon>
    </lineage>
</organism>
<accession>X0T633</accession>
<evidence type="ECO:0000313" key="1">
    <source>
        <dbReference type="EMBL" id="GAF83642.1"/>
    </source>
</evidence>
<comment type="caution">
    <text evidence="1">The sequence shown here is derived from an EMBL/GenBank/DDBJ whole genome shotgun (WGS) entry which is preliminary data.</text>
</comment>
<protein>
    <submittedName>
        <fullName evidence="1">Uncharacterized protein</fullName>
    </submittedName>
</protein>
<reference evidence="1" key="1">
    <citation type="journal article" date="2014" name="Front. Microbiol.">
        <title>High frequency of phylogenetically diverse reductive dehalogenase-homologous genes in deep subseafloor sedimentary metagenomes.</title>
        <authorList>
            <person name="Kawai M."/>
            <person name="Futagami T."/>
            <person name="Toyoda A."/>
            <person name="Takaki Y."/>
            <person name="Nishi S."/>
            <person name="Hori S."/>
            <person name="Arai W."/>
            <person name="Tsubouchi T."/>
            <person name="Morono Y."/>
            <person name="Uchiyama I."/>
            <person name="Ito T."/>
            <person name="Fujiyama A."/>
            <person name="Inagaki F."/>
            <person name="Takami H."/>
        </authorList>
    </citation>
    <scope>NUCLEOTIDE SEQUENCE</scope>
    <source>
        <strain evidence="1">Expedition CK06-06</strain>
    </source>
</reference>
<dbReference type="EMBL" id="BARS01007485">
    <property type="protein sequence ID" value="GAF83642.1"/>
    <property type="molecule type" value="Genomic_DNA"/>
</dbReference>
<proteinExistence type="predicted"/>
<feature type="non-terminal residue" evidence="1">
    <location>
        <position position="31"/>
    </location>
</feature>
<name>X0T633_9ZZZZ</name>
<sequence>MKKYLKFFTIMLAVLAVMMFSLSVNAEVVKW</sequence>